<dbReference type="SUPFAM" id="SSF52833">
    <property type="entry name" value="Thioredoxin-like"/>
    <property type="match status" value="1"/>
</dbReference>
<dbReference type="Pfam" id="PF13409">
    <property type="entry name" value="GST_N_2"/>
    <property type="match status" value="1"/>
</dbReference>
<dbReference type="FunFam" id="3.40.30.10:FF:000123">
    <property type="entry name" value="Glutathione transferase o1"/>
    <property type="match status" value="1"/>
</dbReference>
<dbReference type="PANTHER" id="PTHR43968">
    <property type="match status" value="1"/>
</dbReference>
<gene>
    <name evidence="3" type="ORF">MNBD_ALPHA08-1201</name>
</gene>
<dbReference type="PROSITE" id="PS50405">
    <property type="entry name" value="GST_CTER"/>
    <property type="match status" value="1"/>
</dbReference>
<evidence type="ECO:0000259" key="1">
    <source>
        <dbReference type="PROSITE" id="PS50404"/>
    </source>
</evidence>
<dbReference type="InterPro" id="IPR050983">
    <property type="entry name" value="GST_Omega/HSP26"/>
</dbReference>
<evidence type="ECO:0000259" key="2">
    <source>
        <dbReference type="PROSITE" id="PS50405"/>
    </source>
</evidence>
<keyword evidence="3" id="KW-0808">Transferase</keyword>
<dbReference type="InterPro" id="IPR036249">
    <property type="entry name" value="Thioredoxin-like_sf"/>
</dbReference>
<dbReference type="Gene3D" id="3.40.30.10">
    <property type="entry name" value="Glutaredoxin"/>
    <property type="match status" value="1"/>
</dbReference>
<dbReference type="SFLD" id="SFLDG00358">
    <property type="entry name" value="Main_(cytGST)"/>
    <property type="match status" value="1"/>
</dbReference>
<name>A0A3B0S3S4_9ZZZZ</name>
<evidence type="ECO:0000313" key="3">
    <source>
        <dbReference type="EMBL" id="VAW00935.1"/>
    </source>
</evidence>
<proteinExistence type="predicted"/>
<dbReference type="PROSITE" id="PS50404">
    <property type="entry name" value="GST_NTER"/>
    <property type="match status" value="1"/>
</dbReference>
<reference evidence="3" key="1">
    <citation type="submission" date="2018-06" db="EMBL/GenBank/DDBJ databases">
        <authorList>
            <person name="Zhirakovskaya E."/>
        </authorList>
    </citation>
    <scope>NUCLEOTIDE SEQUENCE</scope>
</reference>
<dbReference type="InterPro" id="IPR040079">
    <property type="entry name" value="Glutathione_S-Trfase"/>
</dbReference>
<dbReference type="GO" id="GO:0005737">
    <property type="term" value="C:cytoplasm"/>
    <property type="evidence" value="ECO:0007669"/>
    <property type="project" value="TreeGrafter"/>
</dbReference>
<dbReference type="Gene3D" id="1.20.1050.10">
    <property type="match status" value="1"/>
</dbReference>
<feature type="domain" description="GST N-terminal" evidence="1">
    <location>
        <begin position="2"/>
        <end position="80"/>
    </location>
</feature>
<sequence length="218" mass="24838">MTEFHLISHHLCPYVQRAAIVLAEKNITHKRTNIDLSDKPDWFVKASPLGRVPILQVDDAVLFESQVIAEYLDEITPGSLHPENPLEKARHRSWIEFASETLNAIAGFYSAPDEKIFEEKRRNLAAKFARIEEEVSGPLFEGKKFHLIDGVWATVFRYVDTFDQIADFQLLENLPAVAVWRKNVSTRPSVISAPPQGYPERLMQFLSKKNSHLSTLIG</sequence>
<feature type="domain" description="GST C-terminal" evidence="2">
    <location>
        <begin position="84"/>
        <end position="205"/>
    </location>
</feature>
<dbReference type="InterPro" id="IPR004045">
    <property type="entry name" value="Glutathione_S-Trfase_N"/>
</dbReference>
<accession>A0A3B0S3S4</accession>
<protein>
    <submittedName>
        <fullName evidence="3">Glutathione S-transferase</fullName>
    </submittedName>
</protein>
<dbReference type="AlphaFoldDB" id="A0A3B0S3S4"/>
<dbReference type="PANTHER" id="PTHR43968:SF6">
    <property type="entry name" value="GLUTATHIONE S-TRANSFERASE OMEGA"/>
    <property type="match status" value="1"/>
</dbReference>
<dbReference type="EMBL" id="UOEC01000181">
    <property type="protein sequence ID" value="VAW00935.1"/>
    <property type="molecule type" value="Genomic_DNA"/>
</dbReference>
<organism evidence="3">
    <name type="scientific">hydrothermal vent metagenome</name>
    <dbReference type="NCBI Taxonomy" id="652676"/>
    <lineage>
        <taxon>unclassified sequences</taxon>
        <taxon>metagenomes</taxon>
        <taxon>ecological metagenomes</taxon>
    </lineage>
</organism>
<dbReference type="SUPFAM" id="SSF47616">
    <property type="entry name" value="GST C-terminal domain-like"/>
    <property type="match status" value="1"/>
</dbReference>
<dbReference type="GO" id="GO:0016740">
    <property type="term" value="F:transferase activity"/>
    <property type="evidence" value="ECO:0007669"/>
    <property type="project" value="UniProtKB-KW"/>
</dbReference>
<dbReference type="SFLD" id="SFLDS00019">
    <property type="entry name" value="Glutathione_Transferase_(cytos"/>
    <property type="match status" value="1"/>
</dbReference>
<dbReference type="InterPro" id="IPR010987">
    <property type="entry name" value="Glutathione-S-Trfase_C-like"/>
</dbReference>
<dbReference type="CDD" id="cd00299">
    <property type="entry name" value="GST_C_family"/>
    <property type="match status" value="1"/>
</dbReference>
<dbReference type="InterPro" id="IPR036282">
    <property type="entry name" value="Glutathione-S-Trfase_C_sf"/>
</dbReference>